<gene>
    <name evidence="7" type="ORF">WH47_10869</name>
</gene>
<feature type="compositionally biased region" description="Polar residues" evidence="5">
    <location>
        <begin position="366"/>
        <end position="377"/>
    </location>
</feature>
<evidence type="ECO:0000313" key="7">
    <source>
        <dbReference type="EMBL" id="KOC68881.1"/>
    </source>
</evidence>
<dbReference type="EMBL" id="KQ414614">
    <property type="protein sequence ID" value="KOC68881.1"/>
    <property type="molecule type" value="Genomic_DNA"/>
</dbReference>
<organism evidence="7 8">
    <name type="scientific">Habropoda laboriosa</name>
    <dbReference type="NCBI Taxonomy" id="597456"/>
    <lineage>
        <taxon>Eukaryota</taxon>
        <taxon>Metazoa</taxon>
        <taxon>Ecdysozoa</taxon>
        <taxon>Arthropoda</taxon>
        <taxon>Hexapoda</taxon>
        <taxon>Insecta</taxon>
        <taxon>Pterygota</taxon>
        <taxon>Neoptera</taxon>
        <taxon>Endopterygota</taxon>
        <taxon>Hymenoptera</taxon>
        <taxon>Apocrita</taxon>
        <taxon>Aculeata</taxon>
        <taxon>Apoidea</taxon>
        <taxon>Anthophila</taxon>
        <taxon>Apidae</taxon>
        <taxon>Habropoda</taxon>
    </lineage>
</organism>
<proteinExistence type="predicted"/>
<dbReference type="InterPro" id="IPR049899">
    <property type="entry name" value="Znf_C2HC_C3H"/>
</dbReference>
<evidence type="ECO:0000256" key="1">
    <source>
        <dbReference type="ARBA" id="ARBA00022723"/>
    </source>
</evidence>
<dbReference type="OrthoDB" id="3176171at2759"/>
<sequence length="439" mass="50514">MLEIARLQEQVKLLTIENDHLRKYTSENSSSISQFITPTTSPNCIDKTVNHNETKQKPLQSQSTQRRSNKAAIRGCNCKGKCSSKICGCVKKDTQCGEWCKCNNDTCKNQEHQDMDQDTENLVPNELRHKQMKSQQLVNKHIIDNNAHKSLFSPNASIQDCALNTEEFQSTSLYFGCPNQLTFISDEEQTKTDKNGKLEEIVKNDQKTVTKRKGRPKKNSFQVNGSQYVRKLRSSSNEDKHRQDDVKIEKHILRKYSSNEMQMNEELQKIEKRTKNIVQNVMSGMVSLRRRQMKSKQDKVKDTNTGSDTDSEKEVTSSVSKVNNLKETPEKITNKISKISRKQINHDDPDFNPMKPKRELPRTPVHGNSETIPCNTHDTSLSISNVTITEEELLQMPIDLSQAQVNWEEHQSQLVACNKCKRKFHPLRIKKHQNCCKKV</sequence>
<keyword evidence="1" id="KW-0479">Metal-binding</keyword>
<dbReference type="Gene3D" id="3.30.160.60">
    <property type="entry name" value="Classic Zinc Finger"/>
    <property type="match status" value="1"/>
</dbReference>
<name>A0A0L7RDS3_9HYME</name>
<accession>A0A0L7RDS3</accession>
<feature type="region of interest" description="Disordered" evidence="5">
    <location>
        <begin position="206"/>
        <end position="244"/>
    </location>
</feature>
<dbReference type="SMART" id="SM01114">
    <property type="entry name" value="CXC"/>
    <property type="match status" value="1"/>
</dbReference>
<dbReference type="InterPro" id="IPR033467">
    <property type="entry name" value="Tesmin/TSO1-like_CXC"/>
</dbReference>
<dbReference type="PROSITE" id="PS52027">
    <property type="entry name" value="ZF_C2HC_C3H"/>
    <property type="match status" value="1"/>
</dbReference>
<feature type="compositionally biased region" description="Basic residues" evidence="5">
    <location>
        <begin position="209"/>
        <end position="218"/>
    </location>
</feature>
<feature type="domain" description="C2HC/C3H-type" evidence="6">
    <location>
        <begin position="413"/>
        <end position="439"/>
    </location>
</feature>
<feature type="region of interest" description="Disordered" evidence="5">
    <location>
        <begin position="344"/>
        <end position="377"/>
    </location>
</feature>
<keyword evidence="3" id="KW-0862">Zinc</keyword>
<evidence type="ECO:0000256" key="5">
    <source>
        <dbReference type="SAM" id="MobiDB-lite"/>
    </source>
</evidence>
<dbReference type="AlphaFoldDB" id="A0A0L7RDS3"/>
<evidence type="ECO:0000256" key="3">
    <source>
        <dbReference type="ARBA" id="ARBA00022833"/>
    </source>
</evidence>
<evidence type="ECO:0000259" key="6">
    <source>
        <dbReference type="PROSITE" id="PS52027"/>
    </source>
</evidence>
<keyword evidence="8" id="KW-1185">Reference proteome</keyword>
<dbReference type="STRING" id="597456.A0A0L7RDS3"/>
<evidence type="ECO:0000313" key="8">
    <source>
        <dbReference type="Proteomes" id="UP000053825"/>
    </source>
</evidence>
<dbReference type="Proteomes" id="UP000053825">
    <property type="component" value="Unassembled WGS sequence"/>
</dbReference>
<reference evidence="7 8" key="1">
    <citation type="submission" date="2015-07" db="EMBL/GenBank/DDBJ databases">
        <title>The genome of Habropoda laboriosa.</title>
        <authorList>
            <person name="Pan H."/>
            <person name="Kapheim K."/>
        </authorList>
    </citation>
    <scope>NUCLEOTIDE SEQUENCE [LARGE SCALE GENOMIC DNA]</scope>
    <source>
        <strain evidence="7">0110345459</strain>
    </source>
</reference>
<evidence type="ECO:0000256" key="4">
    <source>
        <dbReference type="PROSITE-ProRule" id="PRU01371"/>
    </source>
</evidence>
<protein>
    <recommendedName>
        <fullName evidence="6">C2HC/C3H-type domain-containing protein</fullName>
    </recommendedName>
</protein>
<dbReference type="GO" id="GO:0008270">
    <property type="term" value="F:zinc ion binding"/>
    <property type="evidence" value="ECO:0007669"/>
    <property type="project" value="UniProtKB-KW"/>
</dbReference>
<evidence type="ECO:0000256" key="2">
    <source>
        <dbReference type="ARBA" id="ARBA00022771"/>
    </source>
</evidence>
<feature type="region of interest" description="Disordered" evidence="5">
    <location>
        <begin position="289"/>
        <end position="321"/>
    </location>
</feature>
<dbReference type="Pfam" id="PF13913">
    <property type="entry name" value="zf-C2HC_2"/>
    <property type="match status" value="1"/>
</dbReference>
<keyword evidence="2 4" id="KW-0863">Zinc-finger</keyword>